<organism evidence="2">
    <name type="scientific">Glycine max</name>
    <name type="common">Soybean</name>
    <name type="synonym">Glycine hispida</name>
    <dbReference type="NCBI Taxonomy" id="3847"/>
    <lineage>
        <taxon>Eukaryota</taxon>
        <taxon>Viridiplantae</taxon>
        <taxon>Streptophyta</taxon>
        <taxon>Embryophyta</taxon>
        <taxon>Tracheophyta</taxon>
        <taxon>Spermatophyta</taxon>
        <taxon>Magnoliopsida</taxon>
        <taxon>eudicotyledons</taxon>
        <taxon>Gunneridae</taxon>
        <taxon>Pentapetalae</taxon>
        <taxon>rosids</taxon>
        <taxon>fabids</taxon>
        <taxon>Fabales</taxon>
        <taxon>Fabaceae</taxon>
        <taxon>Papilionoideae</taxon>
        <taxon>50 kb inversion clade</taxon>
        <taxon>NPAAA clade</taxon>
        <taxon>indigoferoid/millettioid clade</taxon>
        <taxon>Phaseoleae</taxon>
        <taxon>Glycine</taxon>
        <taxon>Glycine subgen. Soja</taxon>
    </lineage>
</organism>
<name>A0A0R0J4N7_SOYBN</name>
<reference evidence="2" key="3">
    <citation type="submission" date="2018-07" db="EMBL/GenBank/DDBJ databases">
        <title>WGS assembly of Glycine max.</title>
        <authorList>
            <person name="Schmutz J."/>
            <person name="Cannon S."/>
            <person name="Schlueter J."/>
            <person name="Ma J."/>
            <person name="Mitros T."/>
            <person name="Nelson W."/>
            <person name="Hyten D."/>
            <person name="Song Q."/>
            <person name="Thelen J."/>
            <person name="Cheng J."/>
            <person name="Xu D."/>
            <person name="Hellsten U."/>
            <person name="May G."/>
            <person name="Yu Y."/>
            <person name="Sakurai T."/>
            <person name="Umezawa T."/>
            <person name="Bhattacharyya M."/>
            <person name="Sandhu D."/>
            <person name="Valliyodan B."/>
            <person name="Lindquist E."/>
            <person name="Peto M."/>
            <person name="Grant D."/>
            <person name="Shu S."/>
            <person name="Goodstein D."/>
            <person name="Barry K."/>
            <person name="Futrell-Griggs M."/>
            <person name="Abernathy B."/>
            <person name="Du J."/>
            <person name="Tian Z."/>
            <person name="Zhu L."/>
            <person name="Gill N."/>
            <person name="Joshi T."/>
            <person name="Libault M."/>
            <person name="Sethuraman A."/>
            <person name="Zhang X."/>
            <person name="Shinozaki K."/>
            <person name="Nguyen H."/>
            <person name="Wing R."/>
            <person name="Cregan P."/>
            <person name="Specht J."/>
            <person name="Grimwood J."/>
            <person name="Rokhsar D."/>
            <person name="Stacey G."/>
            <person name="Shoemaker R."/>
            <person name="Jackson S."/>
        </authorList>
    </citation>
    <scope>NUCLEOTIDE SEQUENCE</scope>
    <source>
        <tissue evidence="2">Callus</tissue>
    </source>
</reference>
<evidence type="ECO:0000313" key="4">
    <source>
        <dbReference type="Proteomes" id="UP000008827"/>
    </source>
</evidence>
<dbReference type="InterPro" id="IPR025476">
    <property type="entry name" value="Helitron_helicase-like"/>
</dbReference>
<feature type="domain" description="Helitron helicase-like" evidence="1">
    <location>
        <begin position="286"/>
        <end position="433"/>
    </location>
</feature>
<dbReference type="SMR" id="A0A0R0J4N7"/>
<sequence length="578" mass="66991">MEKYQFTDKSNSMKARTNRKPIIDKKKTTTLGLGPSTSNYGLYFTIKELSQISKHKNSRSPRFSLCCGDGKVELPLLQNPPQYLYRLLFDHNSADGRNYQQNIRTYNMMFAFTSAGIKLDKSINHSRGPPTIRIQGQPCHRIGSLLPIQHDGIQPQIVSRLGEMLDEYNAHAKIFRMVRDRLANSDVDNVRLRLIATREKDGRTYNVPTVSKVATLIVGDFNPNSRKDIIVETQNGQLQRIHELHSSYLGLQFPLLFPYGKDGYRPDILHRATLDNKKRKRNCLTMRELNYIRNNQKKLRVDKYCSLQNSLDAGTSQGLNKGKRVIFPSTYVGNPRYMNQLYFGGIAICSHVGFPNHFITLTCNPNWPKIHKLLAPLNLKPANRPDIISRVFKLKYEEMISDLTKNHLLKKTVAYMHTIEFQKRGLPRVHLLLFLHPNNKYPTSYEIDQIILEEIPSKEDDPELYILVQNHMIHGPCGIIHSESPYANDYPVYRRRNDGRTISKNGVIIDNRHIVPYNLKLLKKYQARVNIEWCNQSTSIKYLFKVYRVTAVMLYDGNDEIQNATNQKDEIKEYIDYM</sequence>
<evidence type="ECO:0000313" key="2">
    <source>
        <dbReference type="EMBL" id="KRH49783.1"/>
    </source>
</evidence>
<dbReference type="Gramene" id="KRH49783">
    <property type="protein sequence ID" value="KRH49783"/>
    <property type="gene ID" value="GLYMA_07G179300"/>
</dbReference>
<accession>A0A0R0J4N7</accession>
<dbReference type="InParanoid" id="A0A0R0J4N7"/>
<proteinExistence type="predicted"/>
<dbReference type="AlphaFoldDB" id="A0A0R0J4N7"/>
<dbReference type="EMBL" id="CM000840">
    <property type="protein sequence ID" value="KRH49783.1"/>
    <property type="molecule type" value="Genomic_DNA"/>
</dbReference>
<dbReference type="STRING" id="3847.A0A0R0J4N7"/>
<reference evidence="3" key="2">
    <citation type="submission" date="2018-02" db="UniProtKB">
        <authorList>
            <consortium name="EnsemblPlants"/>
        </authorList>
    </citation>
    <scope>IDENTIFICATION</scope>
    <source>
        <strain evidence="3">Williams 82</strain>
    </source>
</reference>
<protein>
    <recommendedName>
        <fullName evidence="1">Helitron helicase-like domain-containing protein</fullName>
    </recommendedName>
</protein>
<reference evidence="2 3" key="1">
    <citation type="journal article" date="2010" name="Nature">
        <title>Genome sequence of the palaeopolyploid soybean.</title>
        <authorList>
            <person name="Schmutz J."/>
            <person name="Cannon S.B."/>
            <person name="Schlueter J."/>
            <person name="Ma J."/>
            <person name="Mitros T."/>
            <person name="Nelson W."/>
            <person name="Hyten D.L."/>
            <person name="Song Q."/>
            <person name="Thelen J.J."/>
            <person name="Cheng J."/>
            <person name="Xu D."/>
            <person name="Hellsten U."/>
            <person name="May G.D."/>
            <person name="Yu Y."/>
            <person name="Sakurai T."/>
            <person name="Umezawa T."/>
            <person name="Bhattacharyya M.K."/>
            <person name="Sandhu D."/>
            <person name="Valliyodan B."/>
            <person name="Lindquist E."/>
            <person name="Peto M."/>
            <person name="Grant D."/>
            <person name="Shu S."/>
            <person name="Goodstein D."/>
            <person name="Barry K."/>
            <person name="Futrell-Griggs M."/>
            <person name="Abernathy B."/>
            <person name="Du J."/>
            <person name="Tian Z."/>
            <person name="Zhu L."/>
            <person name="Gill N."/>
            <person name="Joshi T."/>
            <person name="Libault M."/>
            <person name="Sethuraman A."/>
            <person name="Zhang X.-C."/>
            <person name="Shinozaki K."/>
            <person name="Nguyen H.T."/>
            <person name="Wing R.A."/>
            <person name="Cregan P."/>
            <person name="Specht J."/>
            <person name="Grimwood J."/>
            <person name="Rokhsar D."/>
            <person name="Stacey G."/>
            <person name="Shoemaker R.C."/>
            <person name="Jackson S.A."/>
        </authorList>
    </citation>
    <scope>NUCLEOTIDE SEQUENCE</scope>
    <source>
        <strain evidence="3">cv. Williams 82</strain>
        <tissue evidence="2">Callus</tissue>
    </source>
</reference>
<dbReference type="OMA" id="MINENNC"/>
<dbReference type="PANTHER" id="PTHR45786">
    <property type="entry name" value="DNA BINDING PROTEIN-LIKE"/>
    <property type="match status" value="1"/>
</dbReference>
<dbReference type="PANTHER" id="PTHR45786:SF66">
    <property type="entry name" value="HOOK MOTIF PROTEIN, PUTATIVE-RELATED"/>
    <property type="match status" value="1"/>
</dbReference>
<dbReference type="EnsemblPlants" id="KRH49783">
    <property type="protein sequence ID" value="KRH49783"/>
    <property type="gene ID" value="GLYMA_07G179300"/>
</dbReference>
<evidence type="ECO:0000259" key="1">
    <source>
        <dbReference type="Pfam" id="PF14214"/>
    </source>
</evidence>
<dbReference type="Pfam" id="PF14214">
    <property type="entry name" value="Helitron_like_N"/>
    <property type="match status" value="1"/>
</dbReference>
<keyword evidence="4" id="KW-1185">Reference proteome</keyword>
<evidence type="ECO:0000313" key="3">
    <source>
        <dbReference type="EnsemblPlants" id="KRH49783"/>
    </source>
</evidence>
<gene>
    <name evidence="2" type="ORF">GLYMA_07G179300</name>
</gene>
<dbReference type="Proteomes" id="UP000008827">
    <property type="component" value="Chromosome 7"/>
</dbReference>